<proteinExistence type="predicted"/>
<organism evidence="2 3">
    <name type="scientific">Fistulifera solaris</name>
    <name type="common">Oleaginous diatom</name>
    <dbReference type="NCBI Taxonomy" id="1519565"/>
    <lineage>
        <taxon>Eukaryota</taxon>
        <taxon>Sar</taxon>
        <taxon>Stramenopiles</taxon>
        <taxon>Ochrophyta</taxon>
        <taxon>Bacillariophyta</taxon>
        <taxon>Bacillariophyceae</taxon>
        <taxon>Bacillariophycidae</taxon>
        <taxon>Naviculales</taxon>
        <taxon>Naviculaceae</taxon>
        <taxon>Fistulifera</taxon>
    </lineage>
</organism>
<accession>A0A1Z5KLN4</accession>
<dbReference type="InParanoid" id="A0A1Z5KLN4"/>
<dbReference type="InterPro" id="IPR053021">
    <property type="entry name" value="Chloroplast_ADK"/>
</dbReference>
<evidence type="ECO:0000313" key="2">
    <source>
        <dbReference type="EMBL" id="GAX27035.1"/>
    </source>
</evidence>
<dbReference type="PANTHER" id="PTHR35509">
    <property type="entry name" value="DOMAIN PROTEIN, PUTATIVE (DUF1995)-RELATED"/>
    <property type="match status" value="1"/>
</dbReference>
<dbReference type="Proteomes" id="UP000198406">
    <property type="component" value="Unassembled WGS sequence"/>
</dbReference>
<sequence length="499" mass="55844">MQPKMQPSSKPGYLLLVCLVIQCYAWLPRQRFNIRTRTLSLSDAVAGHAVVKDESSSLTLQQKEFICGYLNQNHPDLVKQFAQAFSDLGQEISKANAWSGGSMELESAQLIDVTATELTLQTQCRVRHNATLRSNTINFSLDSTPLRSRLYQDFPTVPTNYFDVATYPLIDRVVRKLCRLCWIVQMPQVTGKLIQMAFQLEGAGIGKLPENLYLNQVPHNRYVRQYFYDEAAAAVQEAVLLCSQGKLSNRMQLISMFPETNPSMDSYRIGTILEMVRAVAIRLAEENLRVKVCVQESMGVGIFTGVPKQLSGVAKLLQMMDWQSKEGEQNEGMVGDYVRFGGVGAQHVTNTIQMENGTIVQHQDDVFLVIAPQSMVGTETSIHPLLQAMVQAVGDRPIVLINPDLTDKPSAAGQQSVRGRQERIDFANSFETIFQFQNIYVSGTSYFPILGAITKLRPSHPYIVLQRRDYADGEGEIYVPVLASETRPDGQDIMATFEK</sequence>
<evidence type="ECO:0000259" key="1">
    <source>
        <dbReference type="Pfam" id="PF09353"/>
    </source>
</evidence>
<dbReference type="AlphaFoldDB" id="A0A1Z5KLN4"/>
<keyword evidence="3" id="KW-1185">Reference proteome</keyword>
<evidence type="ECO:0000313" key="3">
    <source>
        <dbReference type="Proteomes" id="UP000198406"/>
    </source>
</evidence>
<dbReference type="PANTHER" id="PTHR35509:SF6">
    <property type="entry name" value="ADENYLATE KINASE"/>
    <property type="match status" value="1"/>
</dbReference>
<dbReference type="EMBL" id="BDSP01000252">
    <property type="protein sequence ID" value="GAX27035.1"/>
    <property type="molecule type" value="Genomic_DNA"/>
</dbReference>
<name>A0A1Z5KLN4_FISSO</name>
<feature type="domain" description="DUF1995" evidence="1">
    <location>
        <begin position="226"/>
        <end position="493"/>
    </location>
</feature>
<dbReference type="OrthoDB" id="439792at2759"/>
<reference evidence="2 3" key="1">
    <citation type="journal article" date="2015" name="Plant Cell">
        <title>Oil accumulation by the oleaginous diatom Fistulifera solaris as revealed by the genome and transcriptome.</title>
        <authorList>
            <person name="Tanaka T."/>
            <person name="Maeda Y."/>
            <person name="Veluchamy A."/>
            <person name="Tanaka M."/>
            <person name="Abida H."/>
            <person name="Marechal E."/>
            <person name="Bowler C."/>
            <person name="Muto M."/>
            <person name="Sunaga Y."/>
            <person name="Tanaka M."/>
            <person name="Yoshino T."/>
            <person name="Taniguchi T."/>
            <person name="Fukuda Y."/>
            <person name="Nemoto M."/>
            <person name="Matsumoto M."/>
            <person name="Wong P.S."/>
            <person name="Aburatani S."/>
            <person name="Fujibuchi W."/>
        </authorList>
    </citation>
    <scope>NUCLEOTIDE SEQUENCE [LARGE SCALE GENOMIC DNA]</scope>
    <source>
        <strain evidence="2 3">JPCC DA0580</strain>
    </source>
</reference>
<dbReference type="Pfam" id="PF09353">
    <property type="entry name" value="DUF1995"/>
    <property type="match status" value="1"/>
</dbReference>
<dbReference type="InterPro" id="IPR018962">
    <property type="entry name" value="DUF1995"/>
</dbReference>
<protein>
    <recommendedName>
        <fullName evidence="1">DUF1995 domain-containing protein</fullName>
    </recommendedName>
</protein>
<gene>
    <name evidence="2" type="ORF">FisN_9Lh351</name>
</gene>
<comment type="caution">
    <text evidence="2">The sequence shown here is derived from an EMBL/GenBank/DDBJ whole genome shotgun (WGS) entry which is preliminary data.</text>
</comment>